<gene>
    <name evidence="4" type="ORF">ALC57_06641</name>
</gene>
<dbReference type="GO" id="GO:0008270">
    <property type="term" value="F:zinc ion binding"/>
    <property type="evidence" value="ECO:0007669"/>
    <property type="project" value="UniProtKB-KW"/>
</dbReference>
<dbReference type="Gene3D" id="1.10.720.30">
    <property type="entry name" value="SAP domain"/>
    <property type="match status" value="1"/>
</dbReference>
<keyword evidence="1" id="KW-0479">Metal-binding</keyword>
<accession>A0A195E6A5</accession>
<dbReference type="PROSITE" id="PS50158">
    <property type="entry name" value="ZF_CCHC"/>
    <property type="match status" value="2"/>
</dbReference>
<dbReference type="InterPro" id="IPR001878">
    <property type="entry name" value="Znf_CCHC"/>
</dbReference>
<organism evidence="4 5">
    <name type="scientific">Trachymyrmex cornetzi</name>
    <dbReference type="NCBI Taxonomy" id="471704"/>
    <lineage>
        <taxon>Eukaryota</taxon>
        <taxon>Metazoa</taxon>
        <taxon>Ecdysozoa</taxon>
        <taxon>Arthropoda</taxon>
        <taxon>Hexapoda</taxon>
        <taxon>Insecta</taxon>
        <taxon>Pterygota</taxon>
        <taxon>Neoptera</taxon>
        <taxon>Endopterygota</taxon>
        <taxon>Hymenoptera</taxon>
        <taxon>Apocrita</taxon>
        <taxon>Aculeata</taxon>
        <taxon>Formicoidea</taxon>
        <taxon>Formicidae</taxon>
        <taxon>Myrmicinae</taxon>
        <taxon>Trachymyrmex</taxon>
    </lineage>
</organism>
<dbReference type="Pfam" id="PF00098">
    <property type="entry name" value="zf-CCHC"/>
    <property type="match status" value="1"/>
</dbReference>
<dbReference type="GO" id="GO:0003676">
    <property type="term" value="F:nucleic acid binding"/>
    <property type="evidence" value="ECO:0007669"/>
    <property type="project" value="InterPro"/>
</dbReference>
<dbReference type="InterPro" id="IPR036361">
    <property type="entry name" value="SAP_dom_sf"/>
</dbReference>
<dbReference type="InterPro" id="IPR036875">
    <property type="entry name" value="Znf_CCHC_sf"/>
</dbReference>
<evidence type="ECO:0000313" key="5">
    <source>
        <dbReference type="Proteomes" id="UP000078492"/>
    </source>
</evidence>
<dbReference type="Gene3D" id="4.10.60.10">
    <property type="entry name" value="Zinc finger, CCHC-type"/>
    <property type="match status" value="1"/>
</dbReference>
<keyword evidence="1" id="KW-0863">Zinc-finger</keyword>
<keyword evidence="5" id="KW-1185">Reference proteome</keyword>
<evidence type="ECO:0000259" key="3">
    <source>
        <dbReference type="PROSITE" id="PS50158"/>
    </source>
</evidence>
<proteinExistence type="predicted"/>
<name>A0A195E6A5_9HYME</name>
<dbReference type="EMBL" id="KQ979568">
    <property type="protein sequence ID" value="KYN20735.1"/>
    <property type="molecule type" value="Genomic_DNA"/>
</dbReference>
<dbReference type="STRING" id="471704.A0A195E6A5"/>
<evidence type="ECO:0000256" key="1">
    <source>
        <dbReference type="PROSITE-ProRule" id="PRU00047"/>
    </source>
</evidence>
<keyword evidence="1" id="KW-0862">Zinc</keyword>
<reference evidence="4 5" key="1">
    <citation type="submission" date="2015-09" db="EMBL/GenBank/DDBJ databases">
        <title>Trachymyrmex cornetzi WGS genome.</title>
        <authorList>
            <person name="Nygaard S."/>
            <person name="Hu H."/>
            <person name="Boomsma J."/>
            <person name="Zhang G."/>
        </authorList>
    </citation>
    <scope>NUCLEOTIDE SEQUENCE [LARGE SCALE GENOMIC DNA]</scope>
    <source>
        <strain evidence="4">Tcor2-1</strain>
        <tissue evidence="4">Whole body</tissue>
    </source>
</reference>
<evidence type="ECO:0000313" key="4">
    <source>
        <dbReference type="EMBL" id="KYN20735.1"/>
    </source>
</evidence>
<dbReference type="Proteomes" id="UP000078492">
    <property type="component" value="Unassembled WGS sequence"/>
</dbReference>
<dbReference type="AlphaFoldDB" id="A0A195E6A5"/>
<feature type="domain" description="CCHC-type" evidence="3">
    <location>
        <begin position="376"/>
        <end position="391"/>
    </location>
</feature>
<sequence length="548" mass="62695">MKRAQLEDMTLAQLEQEARKFQLQVSNNKNEIIDAIMSYLEQNSLPILDSESGEQADIEQSVEQENTPKATSVDSNNDSNNSLTAFLATLTSQMQNHNQQILELFRQIHQQMMQHEQSVVQQVFTFCNTRGTQVPVKSVECDTVSASSKDLLLASLGFATTSQTIVESSPSANQVSLLAQHIPEFGGGEEENVVVWIQRVNEVAQFHRMTDDITLLAACSKLVKAAENWYKTQSGSMLKSWVELQAVLQRNFGQKVSFGIQMQKVKARQWIHFKESFQQYATEKLALMHSLNLSLQDSIDLLTDGITKASFKATASMMTDISIEQFVEKMQRFTEASNEIKRSVNDFKIKSKNLPCTNCGKTGHFEKTCWVPKVTCFFCKAKGHRKQDCPKLKKHKPVVMMQPTATNYNFVTRGLEISSVMENRSITISNSLIKIVRLNNHKCNLYALIDTDSPNSYINLYVYKKIFLRKLDNLPNLENCLIKFKIYLEQWPNIPFNIELQLKNNFRNDLIIGQDFITNEKLNIIERRFLYYKSEMGPPIKTESEKNT</sequence>
<feature type="compositionally biased region" description="Acidic residues" evidence="2">
    <location>
        <begin position="51"/>
        <end position="62"/>
    </location>
</feature>
<protein>
    <recommendedName>
        <fullName evidence="3">CCHC-type domain-containing protein</fullName>
    </recommendedName>
</protein>
<dbReference type="SUPFAM" id="SSF57756">
    <property type="entry name" value="Retrovirus zinc finger-like domains"/>
    <property type="match status" value="1"/>
</dbReference>
<dbReference type="SMART" id="SM00343">
    <property type="entry name" value="ZnF_C2HC"/>
    <property type="match status" value="2"/>
</dbReference>
<evidence type="ECO:0000256" key="2">
    <source>
        <dbReference type="SAM" id="MobiDB-lite"/>
    </source>
</evidence>
<feature type="domain" description="CCHC-type" evidence="3">
    <location>
        <begin position="356"/>
        <end position="369"/>
    </location>
</feature>
<feature type="region of interest" description="Disordered" evidence="2">
    <location>
        <begin position="51"/>
        <end position="78"/>
    </location>
</feature>